<evidence type="ECO:0000313" key="11">
    <source>
        <dbReference type="Proteomes" id="UP001244552"/>
    </source>
</evidence>
<dbReference type="InterPro" id="IPR011049">
    <property type="entry name" value="Serralysin-like_metalloprot_C"/>
</dbReference>
<evidence type="ECO:0000256" key="7">
    <source>
        <dbReference type="ARBA" id="ARBA00023295"/>
    </source>
</evidence>
<dbReference type="Gene3D" id="2.150.10.10">
    <property type="entry name" value="Serralysin-like metalloprotease, C-terminal"/>
    <property type="match status" value="8"/>
</dbReference>
<dbReference type="InterPro" id="IPR018511">
    <property type="entry name" value="Hemolysin-typ_Ca-bd_CS"/>
</dbReference>
<protein>
    <submittedName>
        <fullName evidence="10">Ca2+-binding RTX toxin-like protein/aryl-phospho-beta-D-glucosidase BglC (GH1 family)</fullName>
    </submittedName>
</protein>
<dbReference type="InterPro" id="IPR038081">
    <property type="entry name" value="CalX-like_sf"/>
</dbReference>
<feature type="domain" description="Calx-beta" evidence="9">
    <location>
        <begin position="899"/>
        <end position="1004"/>
    </location>
</feature>
<dbReference type="Proteomes" id="UP001244552">
    <property type="component" value="Unassembled WGS sequence"/>
</dbReference>
<dbReference type="EMBL" id="JAUSVU010000004">
    <property type="protein sequence ID" value="MDQ0532869.1"/>
    <property type="molecule type" value="Genomic_DNA"/>
</dbReference>
<dbReference type="SUPFAM" id="SSF51120">
    <property type="entry name" value="beta-Roll"/>
    <property type="match status" value="7"/>
</dbReference>
<evidence type="ECO:0000256" key="2">
    <source>
        <dbReference type="ARBA" id="ARBA00022525"/>
    </source>
</evidence>
<dbReference type="RefSeq" id="WP_209980353.1">
    <property type="nucleotide sequence ID" value="NZ_JAGINO010000004.1"/>
</dbReference>
<dbReference type="Pfam" id="PF00353">
    <property type="entry name" value="HemolysinCabind"/>
    <property type="match status" value="10"/>
</dbReference>
<evidence type="ECO:0000313" key="10">
    <source>
        <dbReference type="EMBL" id="MDQ0532869.1"/>
    </source>
</evidence>
<organism evidence="10 11">
    <name type="scientific">Azospirillum picis</name>
    <dbReference type="NCBI Taxonomy" id="488438"/>
    <lineage>
        <taxon>Bacteria</taxon>
        <taxon>Pseudomonadati</taxon>
        <taxon>Pseudomonadota</taxon>
        <taxon>Alphaproteobacteria</taxon>
        <taxon>Rhodospirillales</taxon>
        <taxon>Azospirillaceae</taxon>
        <taxon>Azospirillum</taxon>
    </lineage>
</organism>
<comment type="caution">
    <text evidence="10">The sequence shown here is derived from an EMBL/GenBank/DDBJ whole genome shotgun (WGS) entry which is preliminary data.</text>
</comment>
<dbReference type="InterPro" id="IPR050557">
    <property type="entry name" value="RTX_toxin/Mannuronan_C5-epim"/>
</dbReference>
<evidence type="ECO:0000256" key="5">
    <source>
        <dbReference type="ARBA" id="ARBA00022801"/>
    </source>
</evidence>
<keyword evidence="4" id="KW-0677">Repeat</keyword>
<evidence type="ECO:0000256" key="1">
    <source>
        <dbReference type="ARBA" id="ARBA00004613"/>
    </source>
</evidence>
<reference evidence="10 11" key="1">
    <citation type="submission" date="2023-07" db="EMBL/GenBank/DDBJ databases">
        <title>Genomic Encyclopedia of Type Strains, Phase IV (KMG-IV): sequencing the most valuable type-strain genomes for metagenomic binning, comparative biology and taxonomic classification.</title>
        <authorList>
            <person name="Goeker M."/>
        </authorList>
    </citation>
    <scope>NUCLEOTIDE SEQUENCE [LARGE SCALE GENOMIC DNA]</scope>
    <source>
        <strain evidence="10 11">DSM 19922</strain>
    </source>
</reference>
<dbReference type="SUPFAM" id="SSF141072">
    <property type="entry name" value="CalX-like"/>
    <property type="match status" value="4"/>
</dbReference>
<evidence type="ECO:0000256" key="3">
    <source>
        <dbReference type="ARBA" id="ARBA00022729"/>
    </source>
</evidence>
<dbReference type="Pfam" id="PF00150">
    <property type="entry name" value="Cellulase"/>
    <property type="match status" value="1"/>
</dbReference>
<name>A0ABU0MHE8_9PROT</name>
<dbReference type="PRINTS" id="PR00313">
    <property type="entry name" value="CABNDNGRPT"/>
</dbReference>
<evidence type="ECO:0000256" key="8">
    <source>
        <dbReference type="SAM" id="MobiDB-lite"/>
    </source>
</evidence>
<feature type="domain" description="Calx-beta" evidence="9">
    <location>
        <begin position="1136"/>
        <end position="1243"/>
    </location>
</feature>
<dbReference type="SMART" id="SM00237">
    <property type="entry name" value="Calx_beta"/>
    <property type="match status" value="4"/>
</dbReference>
<feature type="domain" description="Calx-beta" evidence="9">
    <location>
        <begin position="783"/>
        <end position="886"/>
    </location>
</feature>
<accession>A0ABU0MHE8</accession>
<evidence type="ECO:0000259" key="9">
    <source>
        <dbReference type="SMART" id="SM00237"/>
    </source>
</evidence>
<dbReference type="Gene3D" id="2.60.40.2030">
    <property type="match status" value="4"/>
</dbReference>
<dbReference type="InterPro" id="IPR003644">
    <property type="entry name" value="Calx_beta"/>
</dbReference>
<keyword evidence="6" id="KW-0106">Calcium</keyword>
<dbReference type="InterPro" id="IPR017853">
    <property type="entry name" value="GH"/>
</dbReference>
<keyword evidence="7" id="KW-0326">Glycosidase</keyword>
<proteinExistence type="predicted"/>
<dbReference type="InterPro" id="IPR001343">
    <property type="entry name" value="Hemolysn_Ca-bd"/>
</dbReference>
<comment type="subcellular location">
    <subcellularLocation>
        <location evidence="1">Secreted</location>
    </subcellularLocation>
</comment>
<evidence type="ECO:0000256" key="6">
    <source>
        <dbReference type="ARBA" id="ARBA00022837"/>
    </source>
</evidence>
<dbReference type="PANTHER" id="PTHR38340">
    <property type="entry name" value="S-LAYER PROTEIN"/>
    <property type="match status" value="1"/>
</dbReference>
<dbReference type="Pfam" id="PF03160">
    <property type="entry name" value="Calx-beta"/>
    <property type="match status" value="4"/>
</dbReference>
<keyword evidence="11" id="KW-1185">Reference proteome</keyword>
<dbReference type="Gene3D" id="3.20.20.80">
    <property type="entry name" value="Glycosidases"/>
    <property type="match status" value="1"/>
</dbReference>
<dbReference type="InterPro" id="IPR001547">
    <property type="entry name" value="Glyco_hydro_5"/>
</dbReference>
<feature type="domain" description="Calx-beta" evidence="9">
    <location>
        <begin position="1016"/>
        <end position="1123"/>
    </location>
</feature>
<dbReference type="PROSITE" id="PS00330">
    <property type="entry name" value="HEMOLYSIN_CALCIUM"/>
    <property type="match status" value="11"/>
</dbReference>
<dbReference type="PANTHER" id="PTHR38340:SF1">
    <property type="entry name" value="S-LAYER PROTEIN"/>
    <property type="match status" value="1"/>
</dbReference>
<keyword evidence="2" id="KW-0964">Secreted</keyword>
<keyword evidence="5" id="KW-0378">Hydrolase</keyword>
<sequence length="1777" mass="180227">MTLATPTSSPVDNTIANRNAYLSTQGNQIGYTDETGWHSVELNSINWGGFQISAYLPTLLDRADYTEHMDRMKAFGFNTIRLLWSDDWFTHKDEVPNQWGLNTNFPGNAELAGLTSIQVMDKIVEYAGSIGLRVILDHHRNDAGGTGGTNEHEYWYSTEDAGYQGSSVYTKEDVTSHWVWLAQHYNNNPTVIGADLHNEPWGKLLWDEWAADASALGSAVLQANPNLLMFVEGTQFKDQYDNWSQADWWGGNLQGAATDPVTFAVNGTPVTNKLVYAPHTYGPGVSPQSWFAPGDPAQLPADLEARLDDYWGYLSKQGTAPMFVGEFGGSLKTAQERLWFSTLVDYFERDLDRDGVRAAGQTPMSWSFWEWSPYSHDTGGFIDPEILTQNSTTQAAGFEYGKYNLMKRAITGQLADVMGGDGDDQIAANSLSQVIDGRGGNDTIDGGGGDDLLRGGAGNDLLLGGDGEDDLQGEAGNDTLVGGAGADFLQGGLGNDSLQGGAGNDTLAGGAGADTLDGGDGIDVADYSLSATAMTLDLSTGTMSGPDGAGDVLTSIEGVTGTYYDDTIIGGSGDNVINGWAGQDTIVGSLGNDTIDGGLATGGVNTDLLDYSGLSGTVNVDFNTRSAVKSAGGTDTFSEVEFIRGTANNDTIIGDGSWNRFEGGGGNDLLNGGGGNDTLVGGGGNDTLSGGEGQDRFEFAASGNGTDLITDAAAGDEIRILGTALTSVSAGNGAALGQNQVQVETLGGNTILHIGTDGTAGSDVDITLSGIYAAAGFSVSGDTIRLVQGPGSAPTLAITPESVSHAEGPGGTTYTFTVTHSGGAASVDWAVAGSGAYQASAADFAGGVLPSGSLSFADGETSKTISVTVADDFLVEQNETFSVLLSNPTNGASVTTASAQGIILNDDTSFAIGPGPLSQAEGSVGTSTFTYTVTRAGKADTTQTVDWAVTPFGNAPVNAADFAGGTMPSGTVTFAAGETSKTIAVTVAGDTMAEVDEGFAVTLSNPSQGTISAGSVIGTILNDDATTTLSVAAIDQAQAEGDSGTTAFTFRITRSGDLTASTTVGWSTAGLAPNAAGAADFAGGVLPSGTVVFAAGETVKDVVVLVAGDTAIEANEAFSLTIASASPNVGIQTDRATATILNDDALPVLNIAAADAVKSEANSGTTAFTFTVTRSGDTTGASTVAWSAAGSGQNPAGAADFAGGTLPSGTVGFAAGETSKTITVAVAGDAAVEPDEGFTITLSSPTGATIGTAAAAATILNDDAPPSTGNETVYGGDGGDLHTTGSGNDFIYAGGGNDTVIAGAGDDQIFGQDGDDSLEGGSGVDQLFGGNGNDVLWSGAGYDYMEGGSGVDRFISKPGDGFDYIGDFKAGSGGDVIDLTAWSTVHSLSDLTLSQNGTDTSFALDGANGLTLAGVTATALVEENFLFSTVVHNGTAGNDQLVGSAAGDEMYGYLGHDTLTGGAGNDQLYGEDGNDHLFGGSGNDLMLGGSGEDQLDGGDGNDDMRGGDGNDLLIGGSGADQLDGGNGNDTLRSGAGDDFLIGGAGTDRFVLRPGDGYDYAADFQAGSGGDVLDLYGYAGATDYATVMAKAVQSGGDTIIDFGDGTGITLAGVQKAALTSANFQFAATTTIGGAGDDIIIGTAGNDILSGLGGNDQLFGLGGDDSLLGGAGVDAFYGGDGNDTISSGAGYDYIEMGNGADVFEFQPGDQYDYIQDFVPGFGGDVIDLRAWNDIHSLADLQPYMTASDQNTIISLGNGDGITLANLPPSSLTSSNFMFA</sequence>
<gene>
    <name evidence="10" type="ORF">QO018_001716</name>
</gene>
<keyword evidence="3" id="KW-0732">Signal</keyword>
<evidence type="ECO:0000256" key="4">
    <source>
        <dbReference type="ARBA" id="ARBA00022737"/>
    </source>
</evidence>
<dbReference type="SUPFAM" id="SSF51445">
    <property type="entry name" value="(Trans)glycosidases"/>
    <property type="match status" value="1"/>
</dbReference>
<feature type="region of interest" description="Disordered" evidence="8">
    <location>
        <begin position="1488"/>
        <end position="1529"/>
    </location>
</feature>